<dbReference type="Pfam" id="PF00989">
    <property type="entry name" value="PAS"/>
    <property type="match status" value="1"/>
</dbReference>
<dbReference type="Pfam" id="PF00512">
    <property type="entry name" value="HisKA"/>
    <property type="match status" value="1"/>
</dbReference>
<proteinExistence type="predicted"/>
<evidence type="ECO:0000256" key="1">
    <source>
        <dbReference type="ARBA" id="ARBA00000085"/>
    </source>
</evidence>
<accession>A0ABV3ZMJ3</accession>
<dbReference type="PANTHER" id="PTHR43547:SF2">
    <property type="entry name" value="HYBRID SIGNAL TRANSDUCTION HISTIDINE KINASE C"/>
    <property type="match status" value="1"/>
</dbReference>
<gene>
    <name evidence="7" type="ORF">QTN47_19965</name>
</gene>
<dbReference type="PROSITE" id="PS50109">
    <property type="entry name" value="HIS_KIN"/>
    <property type="match status" value="1"/>
</dbReference>
<dbReference type="InterPro" id="IPR001610">
    <property type="entry name" value="PAC"/>
</dbReference>
<dbReference type="RefSeq" id="WP_369331201.1">
    <property type="nucleotide sequence ID" value="NZ_JAULBC010000007.1"/>
</dbReference>
<organism evidence="7 8">
    <name type="scientific">Danxiaibacter flavus</name>
    <dbReference type="NCBI Taxonomy" id="3049108"/>
    <lineage>
        <taxon>Bacteria</taxon>
        <taxon>Pseudomonadati</taxon>
        <taxon>Bacteroidota</taxon>
        <taxon>Chitinophagia</taxon>
        <taxon>Chitinophagales</taxon>
        <taxon>Chitinophagaceae</taxon>
        <taxon>Danxiaibacter</taxon>
    </lineage>
</organism>
<dbReference type="InterPro" id="IPR005467">
    <property type="entry name" value="His_kinase_dom"/>
</dbReference>
<feature type="domain" description="Histidine kinase" evidence="4">
    <location>
        <begin position="459"/>
        <end position="671"/>
    </location>
</feature>
<evidence type="ECO:0000313" key="7">
    <source>
        <dbReference type="EMBL" id="MEX6689793.1"/>
    </source>
</evidence>
<dbReference type="Proteomes" id="UP001560573">
    <property type="component" value="Unassembled WGS sequence"/>
</dbReference>
<dbReference type="InterPro" id="IPR029016">
    <property type="entry name" value="GAF-like_dom_sf"/>
</dbReference>
<keyword evidence="8" id="KW-1185">Reference proteome</keyword>
<reference evidence="7 8" key="1">
    <citation type="submission" date="2023-07" db="EMBL/GenBank/DDBJ databases">
        <authorList>
            <person name="Lian W.-H."/>
        </authorList>
    </citation>
    <scope>NUCLEOTIDE SEQUENCE [LARGE SCALE GENOMIC DNA]</scope>
    <source>
        <strain evidence="7 8">SYSU DXS3180</strain>
    </source>
</reference>
<keyword evidence="3" id="KW-0597">Phosphoprotein</keyword>
<dbReference type="SMART" id="SM00091">
    <property type="entry name" value="PAS"/>
    <property type="match status" value="2"/>
</dbReference>
<dbReference type="CDD" id="cd00082">
    <property type="entry name" value="HisKA"/>
    <property type="match status" value="1"/>
</dbReference>
<dbReference type="InterPro" id="IPR003594">
    <property type="entry name" value="HATPase_dom"/>
</dbReference>
<comment type="caution">
    <text evidence="7">The sequence shown here is derived from an EMBL/GenBank/DDBJ whole genome shotgun (WGS) entry which is preliminary data.</text>
</comment>
<dbReference type="InterPro" id="IPR036890">
    <property type="entry name" value="HATPase_C_sf"/>
</dbReference>
<dbReference type="EMBL" id="JAULBC010000007">
    <property type="protein sequence ID" value="MEX6689793.1"/>
    <property type="molecule type" value="Genomic_DNA"/>
</dbReference>
<dbReference type="NCBIfam" id="TIGR00229">
    <property type="entry name" value="sensory_box"/>
    <property type="match status" value="2"/>
</dbReference>
<name>A0ABV3ZMJ3_9BACT</name>
<dbReference type="Pfam" id="PF13188">
    <property type="entry name" value="PAS_8"/>
    <property type="match status" value="1"/>
</dbReference>
<dbReference type="Gene3D" id="1.10.287.130">
    <property type="match status" value="1"/>
</dbReference>
<dbReference type="SUPFAM" id="SSF55785">
    <property type="entry name" value="PYP-like sensor domain (PAS domain)"/>
    <property type="match status" value="2"/>
</dbReference>
<protein>
    <recommendedName>
        <fullName evidence="2">histidine kinase</fullName>
        <ecNumber evidence="2">2.7.13.3</ecNumber>
    </recommendedName>
</protein>
<feature type="domain" description="PAC" evidence="6">
    <location>
        <begin position="220"/>
        <end position="272"/>
    </location>
</feature>
<dbReference type="PROSITE" id="PS50113">
    <property type="entry name" value="PAC"/>
    <property type="match status" value="2"/>
</dbReference>
<dbReference type="InterPro" id="IPR000014">
    <property type="entry name" value="PAS"/>
</dbReference>
<feature type="domain" description="PAC" evidence="6">
    <location>
        <begin position="98"/>
        <end position="150"/>
    </location>
</feature>
<dbReference type="PRINTS" id="PR00344">
    <property type="entry name" value="BCTRLSENSOR"/>
</dbReference>
<evidence type="ECO:0000259" key="4">
    <source>
        <dbReference type="PROSITE" id="PS50109"/>
    </source>
</evidence>
<feature type="domain" description="PAS" evidence="5">
    <location>
        <begin position="147"/>
        <end position="216"/>
    </location>
</feature>
<dbReference type="PROSITE" id="PS50112">
    <property type="entry name" value="PAS"/>
    <property type="match status" value="2"/>
</dbReference>
<dbReference type="InterPro" id="IPR003661">
    <property type="entry name" value="HisK_dim/P_dom"/>
</dbReference>
<dbReference type="SMART" id="SM00086">
    <property type="entry name" value="PAC"/>
    <property type="match status" value="2"/>
</dbReference>
<sequence>MQRTVSNGKEGYTDKFFLPRDISIQNLIDYMPIAIYACSLSGHIIYYNKAAEKLWGYKPKAGEDMWSGSAKLFLPDGVPLPMDKWPMTIAIQQGIYLEEEEVVIQQPGGTKLNVLEHPMPVFDSDGKLLCIINVLLDVTEQRKSETKQAMLAAIVESSDDAIVSKSLNGIITSWNFGAQEMFGYEEQEIIGKPITTIIPEQYRMDELMILNKIRNNEHVEHFETYRITKDGTLIPVSLTISPITDKRGNIIGASKIARNISKQKEAEKALQHHAENLEIMNGMGKVISQTLDIDVILQTVADSTTRLTGAAIGAFFYNTVNDKNEPYMLCRLSGAAKEAFENFAIPRSTAVFSSTFNGGATIRSDDITHDERYARNMPFNGMPEGHLPVVSYLAVPVVSKNGKVTGGLFFGHPQPGRFTKEHEDLVSAIALHAAIALDNAKLYAEVTRLSDKKDEFISLASHELKTPITSLSGFLQLIEESLDDGDENKKFMKIALAQVKKLSDLISDLLDVSKVKAGKLPLSFSHFDLVQLTKEVVTQFQYSVRSHAVQLDCKLEKVMVHGDRQRIEQVIINLLANAVKYSPGAAEVKVLVTGNNATASVSVQDFGIGIAPELHQHIFSRFFRIEDEANKPGLGIGLYICKEIIQRHSGRLWLSSVPSVGSIFGFDIPAA</sequence>
<dbReference type="InterPro" id="IPR003018">
    <property type="entry name" value="GAF"/>
</dbReference>
<dbReference type="InterPro" id="IPR035965">
    <property type="entry name" value="PAS-like_dom_sf"/>
</dbReference>
<dbReference type="Gene3D" id="3.30.450.20">
    <property type="entry name" value="PAS domain"/>
    <property type="match status" value="2"/>
</dbReference>
<dbReference type="InterPro" id="IPR000700">
    <property type="entry name" value="PAS-assoc_C"/>
</dbReference>
<dbReference type="PANTHER" id="PTHR43547">
    <property type="entry name" value="TWO-COMPONENT HISTIDINE KINASE"/>
    <property type="match status" value="1"/>
</dbReference>
<evidence type="ECO:0000256" key="2">
    <source>
        <dbReference type="ARBA" id="ARBA00012438"/>
    </source>
</evidence>
<feature type="domain" description="PAS" evidence="5">
    <location>
        <begin position="20"/>
        <end position="60"/>
    </location>
</feature>
<dbReference type="Pfam" id="PF13185">
    <property type="entry name" value="GAF_2"/>
    <property type="match status" value="1"/>
</dbReference>
<dbReference type="EC" id="2.7.13.3" evidence="2"/>
<dbReference type="SUPFAM" id="SSF55874">
    <property type="entry name" value="ATPase domain of HSP90 chaperone/DNA topoisomerase II/histidine kinase"/>
    <property type="match status" value="1"/>
</dbReference>
<evidence type="ECO:0000313" key="8">
    <source>
        <dbReference type="Proteomes" id="UP001560573"/>
    </source>
</evidence>
<evidence type="ECO:0000256" key="3">
    <source>
        <dbReference type="ARBA" id="ARBA00022553"/>
    </source>
</evidence>
<dbReference type="InterPro" id="IPR013767">
    <property type="entry name" value="PAS_fold"/>
</dbReference>
<dbReference type="CDD" id="cd00130">
    <property type="entry name" value="PAS"/>
    <property type="match status" value="2"/>
</dbReference>
<dbReference type="InterPro" id="IPR004358">
    <property type="entry name" value="Sig_transdc_His_kin-like_C"/>
</dbReference>
<dbReference type="SUPFAM" id="SSF55781">
    <property type="entry name" value="GAF domain-like"/>
    <property type="match status" value="1"/>
</dbReference>
<dbReference type="Gene3D" id="3.30.450.40">
    <property type="match status" value="1"/>
</dbReference>
<comment type="catalytic activity">
    <reaction evidence="1">
        <text>ATP + protein L-histidine = ADP + protein N-phospho-L-histidine.</text>
        <dbReference type="EC" id="2.7.13.3"/>
    </reaction>
</comment>
<dbReference type="SMART" id="SM00388">
    <property type="entry name" value="HisKA"/>
    <property type="match status" value="1"/>
</dbReference>
<dbReference type="Pfam" id="PF02518">
    <property type="entry name" value="HATPase_c"/>
    <property type="match status" value="1"/>
</dbReference>
<dbReference type="SMART" id="SM00065">
    <property type="entry name" value="GAF"/>
    <property type="match status" value="1"/>
</dbReference>
<dbReference type="Gene3D" id="3.30.565.10">
    <property type="entry name" value="Histidine kinase-like ATPase, C-terminal domain"/>
    <property type="match status" value="1"/>
</dbReference>
<evidence type="ECO:0000259" key="6">
    <source>
        <dbReference type="PROSITE" id="PS50113"/>
    </source>
</evidence>
<evidence type="ECO:0000259" key="5">
    <source>
        <dbReference type="PROSITE" id="PS50112"/>
    </source>
</evidence>
<dbReference type="SMART" id="SM00387">
    <property type="entry name" value="HATPase_c"/>
    <property type="match status" value="1"/>
</dbReference>